<dbReference type="PROSITE" id="PS52039">
    <property type="entry name" value="TOPO_IA_2"/>
    <property type="match status" value="1"/>
</dbReference>
<comment type="similarity">
    <text evidence="2 10">Belongs to the type IA topoisomerase family.</text>
</comment>
<dbReference type="InterPro" id="IPR013497">
    <property type="entry name" value="Topo_IA_cen"/>
</dbReference>
<comment type="subunit">
    <text evidence="10">Monomer.</text>
</comment>
<keyword evidence="6" id="KW-0460">Magnesium</keyword>
<dbReference type="Pfam" id="PF01751">
    <property type="entry name" value="Toprim"/>
    <property type="match status" value="1"/>
</dbReference>
<dbReference type="PANTHER" id="PTHR42785">
    <property type="entry name" value="DNA TOPOISOMERASE, TYPE IA, CORE"/>
    <property type="match status" value="1"/>
</dbReference>
<dbReference type="InterPro" id="IPR013498">
    <property type="entry name" value="Topo_IA_Znf"/>
</dbReference>
<dbReference type="STRING" id="1619110.UW36_C0005G0008"/>
<dbReference type="Gene3D" id="3.40.50.140">
    <property type="match status" value="1"/>
</dbReference>
<feature type="site" description="Interaction with DNA" evidence="10">
    <location>
        <position position="496"/>
    </location>
</feature>
<feature type="domain" description="Topo IA-type catalytic" evidence="12">
    <location>
        <begin position="131"/>
        <end position="564"/>
    </location>
</feature>
<keyword evidence="8 10" id="KW-0238">DNA-binding</keyword>
<evidence type="ECO:0000313" key="14">
    <source>
        <dbReference type="Proteomes" id="UP000034128"/>
    </source>
</evidence>
<dbReference type="Proteomes" id="UP000034128">
    <property type="component" value="Unassembled WGS sequence"/>
</dbReference>
<dbReference type="EC" id="5.6.2.1" evidence="10"/>
<dbReference type="Pfam" id="PF01396">
    <property type="entry name" value="Zn_ribbon_Top1"/>
    <property type="match status" value="3"/>
</dbReference>
<feature type="site" description="Interaction with DNA" evidence="10">
    <location>
        <position position="157"/>
    </location>
</feature>
<evidence type="ECO:0000256" key="4">
    <source>
        <dbReference type="ARBA" id="ARBA00022771"/>
    </source>
</evidence>
<comment type="caution">
    <text evidence="13">The sequence shown here is derived from an EMBL/GenBank/DDBJ whole genome shotgun (WGS) entry which is preliminary data.</text>
</comment>
<dbReference type="CDD" id="cd00186">
    <property type="entry name" value="TOP1Ac"/>
    <property type="match status" value="1"/>
</dbReference>
<feature type="site" description="Interaction with DNA" evidence="10">
    <location>
        <position position="300"/>
    </location>
</feature>
<dbReference type="InterPro" id="IPR013826">
    <property type="entry name" value="Topo_IA_cen_sub3"/>
</dbReference>
<feature type="site" description="Interaction with DNA" evidence="10">
    <location>
        <position position="142"/>
    </location>
</feature>
<dbReference type="SUPFAM" id="SSF57783">
    <property type="entry name" value="Zinc beta-ribbon"/>
    <property type="match status" value="2"/>
</dbReference>
<keyword evidence="3" id="KW-0479">Metal-binding</keyword>
<dbReference type="PROSITE" id="PS50880">
    <property type="entry name" value="TOPRIM"/>
    <property type="match status" value="1"/>
</dbReference>
<evidence type="ECO:0000256" key="1">
    <source>
        <dbReference type="ARBA" id="ARBA00000213"/>
    </source>
</evidence>
<dbReference type="GO" id="GO:0003917">
    <property type="term" value="F:DNA topoisomerase type I (single strand cut, ATP-independent) activity"/>
    <property type="evidence" value="ECO:0007669"/>
    <property type="project" value="UniProtKB-UniRule"/>
</dbReference>
<dbReference type="PATRIC" id="fig|1619110.3.peg.247"/>
<dbReference type="InterPro" id="IPR013825">
    <property type="entry name" value="Topo_IA_cen_sub2"/>
</dbReference>
<evidence type="ECO:0000256" key="8">
    <source>
        <dbReference type="ARBA" id="ARBA00023125"/>
    </source>
</evidence>
<evidence type="ECO:0000256" key="7">
    <source>
        <dbReference type="ARBA" id="ARBA00023029"/>
    </source>
</evidence>
<keyword evidence="4" id="KW-0863">Zinc-finger</keyword>
<dbReference type="AlphaFoldDB" id="A0A0G1KCA2"/>
<dbReference type="GO" id="GO:0003677">
    <property type="term" value="F:DNA binding"/>
    <property type="evidence" value="ECO:0007669"/>
    <property type="project" value="UniProtKB-KW"/>
</dbReference>
<dbReference type="InterPro" id="IPR034149">
    <property type="entry name" value="TOPRIM_TopoI"/>
</dbReference>
<dbReference type="InterPro" id="IPR003601">
    <property type="entry name" value="Topo_IA_2"/>
</dbReference>
<evidence type="ECO:0000256" key="2">
    <source>
        <dbReference type="ARBA" id="ARBA00009446"/>
    </source>
</evidence>
<proteinExistence type="inferred from homology"/>
<dbReference type="SMART" id="SM00493">
    <property type="entry name" value="TOPRIM"/>
    <property type="match status" value="1"/>
</dbReference>
<dbReference type="Gene3D" id="2.70.20.10">
    <property type="entry name" value="Topoisomerase I, domain 3"/>
    <property type="match status" value="1"/>
</dbReference>
<dbReference type="Pfam" id="PF01131">
    <property type="entry name" value="Topoisom_bac"/>
    <property type="match status" value="1"/>
</dbReference>
<dbReference type="InterPro" id="IPR000380">
    <property type="entry name" value="Topo_IA"/>
</dbReference>
<dbReference type="Gene3D" id="1.10.460.10">
    <property type="entry name" value="Topoisomerase I, domain 2"/>
    <property type="match status" value="1"/>
</dbReference>
<feature type="site" description="Interaction with DNA" evidence="10">
    <location>
        <position position="150"/>
    </location>
</feature>
<gene>
    <name evidence="10" type="primary">topA</name>
    <name evidence="13" type="ORF">UW36_C0005G0008</name>
</gene>
<protein>
    <recommendedName>
        <fullName evidence="10">DNA topoisomerase 1</fullName>
        <ecNumber evidence="10">5.6.2.1</ecNumber>
    </recommendedName>
    <alternativeName>
        <fullName evidence="10">DNA topoisomerase I</fullName>
    </alternativeName>
</protein>
<dbReference type="GO" id="GO:0008270">
    <property type="term" value="F:zinc ion binding"/>
    <property type="evidence" value="ECO:0007669"/>
    <property type="project" value="UniProtKB-KW"/>
</dbReference>
<feature type="active site" description="O-(5'-phospho-DNA)-tyrosine intermediate" evidence="10">
    <location>
        <position position="298"/>
    </location>
</feature>
<dbReference type="PANTHER" id="PTHR42785:SF1">
    <property type="entry name" value="DNA TOPOISOMERASE"/>
    <property type="match status" value="1"/>
</dbReference>
<evidence type="ECO:0000256" key="3">
    <source>
        <dbReference type="ARBA" id="ARBA00022723"/>
    </source>
</evidence>
<comment type="catalytic activity">
    <reaction evidence="1 10">
        <text>ATP-independent breakage of single-stranded DNA, followed by passage and rejoining.</text>
        <dbReference type="EC" id="5.6.2.1"/>
    </reaction>
</comment>
<comment type="function">
    <text evidence="10">Releases the supercoiling and torsional tension of DNA, which is introduced during the DNA replication and transcription, by transiently cleaving and rejoining one strand of the DNA duplex. Introduces a single-strand break via transesterification at a target site in duplex DNA. The scissile phosphodiester is attacked by the catalytic tyrosine of the enzyme, resulting in the formation of a DNA-(5'-phosphotyrosyl)-enzyme intermediate and the expulsion of a 3'-OH DNA strand. The free DNA strand then undergoes passage around the unbroken strand, thus removing DNA supercoils. Finally, in the religation step, the DNA 3'-OH attacks the covalent intermediate to expel the active-site tyrosine and restore the DNA phosphodiester backbone.</text>
</comment>
<dbReference type="InterPro" id="IPR006171">
    <property type="entry name" value="TOPRIM_dom"/>
</dbReference>
<dbReference type="InterPro" id="IPR023405">
    <property type="entry name" value="Topo_IA_core_domain"/>
</dbReference>
<dbReference type="SMART" id="SM00436">
    <property type="entry name" value="TOP1Bc"/>
    <property type="match status" value="1"/>
</dbReference>
<dbReference type="GO" id="GO:0006265">
    <property type="term" value="P:DNA topological change"/>
    <property type="evidence" value="ECO:0007669"/>
    <property type="project" value="UniProtKB-UniRule"/>
</dbReference>
<dbReference type="CDD" id="cd03363">
    <property type="entry name" value="TOPRIM_TopoIA_TopoI"/>
    <property type="match status" value="1"/>
</dbReference>
<evidence type="ECO:0000256" key="5">
    <source>
        <dbReference type="ARBA" id="ARBA00022833"/>
    </source>
</evidence>
<evidence type="ECO:0000259" key="12">
    <source>
        <dbReference type="PROSITE" id="PS52039"/>
    </source>
</evidence>
<reference evidence="13 14" key="1">
    <citation type="journal article" date="2015" name="Nature">
        <title>rRNA introns, odd ribosomes, and small enigmatic genomes across a large radiation of phyla.</title>
        <authorList>
            <person name="Brown C.T."/>
            <person name="Hug L.A."/>
            <person name="Thomas B.C."/>
            <person name="Sharon I."/>
            <person name="Castelle C.J."/>
            <person name="Singh A."/>
            <person name="Wilkins M.J."/>
            <person name="Williams K.H."/>
            <person name="Banfield J.F."/>
        </authorList>
    </citation>
    <scope>NUCLEOTIDE SEQUENCE [LARGE SCALE GENOMIC DNA]</scope>
</reference>
<feature type="domain" description="Toprim" evidence="11">
    <location>
        <begin position="7"/>
        <end position="117"/>
    </location>
</feature>
<evidence type="ECO:0000256" key="10">
    <source>
        <dbReference type="HAMAP-Rule" id="MF_00952"/>
    </source>
</evidence>
<dbReference type="GO" id="GO:0005694">
    <property type="term" value="C:chromosome"/>
    <property type="evidence" value="ECO:0007669"/>
    <property type="project" value="InterPro"/>
</dbReference>
<dbReference type="InterPro" id="IPR005733">
    <property type="entry name" value="TopoI_bac-type"/>
</dbReference>
<accession>A0A0G1KCA2</accession>
<name>A0A0G1KCA2_UNCKA</name>
<feature type="region of interest" description="Interaction with DNA" evidence="10">
    <location>
        <begin position="165"/>
        <end position="170"/>
    </location>
</feature>
<feature type="site" description="Interaction with DNA" evidence="10">
    <location>
        <position position="37"/>
    </location>
</feature>
<evidence type="ECO:0000256" key="9">
    <source>
        <dbReference type="ARBA" id="ARBA00023235"/>
    </source>
</evidence>
<dbReference type="InterPro" id="IPR013824">
    <property type="entry name" value="Topo_IA_cen_sub1"/>
</dbReference>
<dbReference type="InterPro" id="IPR003602">
    <property type="entry name" value="Topo_IA_DNA-bd_dom"/>
</dbReference>
<feature type="site" description="Interaction with DNA" evidence="10">
    <location>
        <position position="145"/>
    </location>
</feature>
<dbReference type="Gene3D" id="1.10.290.10">
    <property type="entry name" value="Topoisomerase I, domain 4"/>
    <property type="match status" value="1"/>
</dbReference>
<feature type="site" description="Interaction with DNA" evidence="10">
    <location>
        <position position="141"/>
    </location>
</feature>
<dbReference type="EMBL" id="LCIA01000005">
    <property type="protein sequence ID" value="KKT45429.1"/>
    <property type="molecule type" value="Genomic_DNA"/>
</dbReference>
<keyword evidence="5" id="KW-0862">Zinc</keyword>
<keyword evidence="9 10" id="KW-0413">Isomerase</keyword>
<dbReference type="HAMAP" id="MF_00952">
    <property type="entry name" value="Topoisom_1_prok"/>
    <property type="match status" value="1"/>
</dbReference>
<dbReference type="InterPro" id="IPR028612">
    <property type="entry name" value="Topoisom_1_IA"/>
</dbReference>
<dbReference type="SUPFAM" id="SSF56712">
    <property type="entry name" value="Prokaryotic type I DNA topoisomerase"/>
    <property type="match status" value="1"/>
</dbReference>
<evidence type="ECO:0000313" key="13">
    <source>
        <dbReference type="EMBL" id="KKT45429.1"/>
    </source>
</evidence>
<evidence type="ECO:0000259" key="11">
    <source>
        <dbReference type="PROSITE" id="PS50880"/>
    </source>
</evidence>
<keyword evidence="7 10" id="KW-0799">Topoisomerase</keyword>
<sequence>MVFLDGMILVIVESPTKAKTLETILGKGFTVKASMGHIRDLPKSGLGVDVEHNFEPQYVVPEKGEKVLRDLKKVAKDADFVVLATDPDREGEAIAWHLKELLKPKNYGRAVFHEITKEAVKEAFDHKGTIDVKLVDAQQARRVLDRLVGYKLSPLLWKKVRYGLSAGRVQSVAVRLVVDRERERDAFTPVEYWSIGALFSSKEGKFSAQLVDYIAAASTPKTKKIEIANKDQADKILQELKADTYTISKVARSQKQKRAYPPFKTSTLQQSSSNVFGFPAYKTMKAAQGLFEKGLITYHRTDSLNLSSQFIDEARGYIHKRFGKDYVPETPNYYKNSSKNAQEAHEAIRITGVANQPSDPKITKLGVDEQKVYSLIWRRSLECQMAPAVYDQTSVDVTSTKQYVFRAVGSIIKFPGFLALAAGAADTQTDEDTEVQNTLPELTEGEGVKLLETNPAQHFTQPPARYSDASLVKALEELGIGRPSTYAPTIQTIQARGYIEKEGRYFRPTDVAYVVTDLLVKHFESIVNYQFTAKMEEELDEVALGELKWQPVIKEFYEPFAKAIEAKDKELKKQDITFLGDSSEVCPKCGRNLIFKLGKYGKFMSCSDYPKCEFAKPVEEVITTLLGGSEENDSTRQANQETDFGVCEVCNEGKYILKQGRFGKFLACSRYPECKSTKPYLMKIGVNCPECKQGDIVVKKAKGRTFYGCSRYPECKFSSWKKPVTEKTT</sequence>
<organism evidence="13 14">
    <name type="scientific">candidate division WWE3 bacterium GW2011_GWA2_44_16</name>
    <dbReference type="NCBI Taxonomy" id="1619110"/>
    <lineage>
        <taxon>Bacteria</taxon>
        <taxon>Katanobacteria</taxon>
    </lineage>
</organism>
<dbReference type="SMART" id="SM00437">
    <property type="entry name" value="TOP1Ac"/>
    <property type="match status" value="1"/>
</dbReference>
<dbReference type="Gene3D" id="3.30.65.10">
    <property type="entry name" value="Bacterial Topoisomerase I, domain 1"/>
    <property type="match status" value="3"/>
</dbReference>
<evidence type="ECO:0000256" key="6">
    <source>
        <dbReference type="ARBA" id="ARBA00022842"/>
    </source>
</evidence>
<dbReference type="NCBIfam" id="TIGR01051">
    <property type="entry name" value="topA_bact"/>
    <property type="match status" value="1"/>
</dbReference>
<dbReference type="PRINTS" id="PR00417">
    <property type="entry name" value="PRTPISMRASEI"/>
</dbReference>